<proteinExistence type="predicted"/>
<sequence>MRAPGRNRRAAGSANTHSSVSSPMAWGSRAYPSHDTTLPTITTSSPWPLPRRPSSAISAALPRAPEALQKPSSEACPAAIFYDNAPPYRTEQRSLFASAHLKGAVQFSASQSLPTVTCGMYVPLLAAGTLYNATTQAARKPHTHLSYFIRWEQLEYKLRTVRLGGRVEASLPAVEQSQSQSPCNVLAWAFDAGHRLPSFVRKHLARARAQHNLQIAQLGPPCSRYTAAAAET</sequence>
<reference evidence="1" key="1">
    <citation type="submission" date="2024-12" db="EMBL/GenBank/DDBJ databases">
        <title>Comparative genomics and development of molecular markers within Purpureocillium lilacinum and among Purpureocillium species.</title>
        <authorList>
            <person name="Yeh Z.-Y."/>
            <person name="Ni N.-T."/>
            <person name="Lo P.-H."/>
            <person name="Mushyakhwo K."/>
            <person name="Lin C.-F."/>
            <person name="Nai Y.-S."/>
        </authorList>
    </citation>
    <scope>NUCLEOTIDE SEQUENCE</scope>
    <source>
        <strain evidence="1">NCHU-NPUST-175</strain>
    </source>
</reference>
<dbReference type="EMBL" id="JBGNUJ010000003">
    <property type="protein sequence ID" value="KAL3962656.1"/>
    <property type="molecule type" value="Genomic_DNA"/>
</dbReference>
<evidence type="ECO:0000313" key="2">
    <source>
        <dbReference type="Proteomes" id="UP001638806"/>
    </source>
</evidence>
<comment type="caution">
    <text evidence="1">The sequence shown here is derived from an EMBL/GenBank/DDBJ whole genome shotgun (WGS) entry which is preliminary data.</text>
</comment>
<keyword evidence="2" id="KW-1185">Reference proteome</keyword>
<evidence type="ECO:0000313" key="1">
    <source>
        <dbReference type="EMBL" id="KAL3962656.1"/>
    </source>
</evidence>
<dbReference type="Proteomes" id="UP001638806">
    <property type="component" value="Unassembled WGS sequence"/>
</dbReference>
<name>A0ACC4E201_PURLI</name>
<accession>A0ACC4E201</accession>
<gene>
    <name evidence="1" type="ORF">ACCO45_004179</name>
</gene>
<protein>
    <submittedName>
        <fullName evidence="1">Uncharacterized protein</fullName>
    </submittedName>
</protein>
<organism evidence="1 2">
    <name type="scientific">Purpureocillium lilacinum</name>
    <name type="common">Paecilomyces lilacinus</name>
    <dbReference type="NCBI Taxonomy" id="33203"/>
    <lineage>
        <taxon>Eukaryota</taxon>
        <taxon>Fungi</taxon>
        <taxon>Dikarya</taxon>
        <taxon>Ascomycota</taxon>
        <taxon>Pezizomycotina</taxon>
        <taxon>Sordariomycetes</taxon>
        <taxon>Hypocreomycetidae</taxon>
        <taxon>Hypocreales</taxon>
        <taxon>Ophiocordycipitaceae</taxon>
        <taxon>Purpureocillium</taxon>
    </lineage>
</organism>